<accession>D6RL06</accession>
<name>D6RL06_COPC7</name>
<reference evidence="1 2" key="1">
    <citation type="journal article" date="2010" name="Proc. Natl. Acad. Sci. U.S.A.">
        <title>Insights into evolution of multicellular fungi from the assembled chromosomes of the mushroom Coprinopsis cinerea (Coprinus cinereus).</title>
        <authorList>
            <person name="Stajich J.E."/>
            <person name="Wilke S.K."/>
            <person name="Ahren D."/>
            <person name="Au C.H."/>
            <person name="Birren B.W."/>
            <person name="Borodovsky M."/>
            <person name="Burns C."/>
            <person name="Canback B."/>
            <person name="Casselton L.A."/>
            <person name="Cheng C.K."/>
            <person name="Deng J."/>
            <person name="Dietrich F.S."/>
            <person name="Fargo D.C."/>
            <person name="Farman M.L."/>
            <person name="Gathman A.C."/>
            <person name="Goldberg J."/>
            <person name="Guigo R."/>
            <person name="Hoegger P.J."/>
            <person name="Hooker J.B."/>
            <person name="Huggins A."/>
            <person name="James T.Y."/>
            <person name="Kamada T."/>
            <person name="Kilaru S."/>
            <person name="Kodira C."/>
            <person name="Kues U."/>
            <person name="Kupfer D."/>
            <person name="Kwan H.S."/>
            <person name="Lomsadze A."/>
            <person name="Li W."/>
            <person name="Lilly W.W."/>
            <person name="Ma L.J."/>
            <person name="Mackey A.J."/>
            <person name="Manning G."/>
            <person name="Martin F."/>
            <person name="Muraguchi H."/>
            <person name="Natvig D.O."/>
            <person name="Palmerini H."/>
            <person name="Ramesh M.A."/>
            <person name="Rehmeyer C.J."/>
            <person name="Roe B.A."/>
            <person name="Shenoy N."/>
            <person name="Stanke M."/>
            <person name="Ter-Hovhannisyan V."/>
            <person name="Tunlid A."/>
            <person name="Velagapudi R."/>
            <person name="Vision T.J."/>
            <person name="Zeng Q."/>
            <person name="Zolan M.E."/>
            <person name="Pukkila P.J."/>
        </authorList>
    </citation>
    <scope>NUCLEOTIDE SEQUENCE [LARGE SCALE GENOMIC DNA]</scope>
    <source>
        <strain evidence="2">Okayama-7 / 130 / ATCC MYA-4618 / FGSC 9003</strain>
    </source>
</reference>
<proteinExistence type="predicted"/>
<dbReference type="KEGG" id="cci:CC1G_14016"/>
<dbReference type="EMBL" id="AACS02000002">
    <property type="protein sequence ID" value="EFI28484.1"/>
    <property type="molecule type" value="Genomic_DNA"/>
</dbReference>
<dbReference type="HOGENOM" id="CLU_078267_0_0_1"/>
<dbReference type="AlphaFoldDB" id="D6RL06"/>
<dbReference type="RefSeq" id="XP_002911978.1">
    <property type="nucleotide sequence ID" value="XM_002911932.1"/>
</dbReference>
<organism evidence="1 2">
    <name type="scientific">Coprinopsis cinerea (strain Okayama-7 / 130 / ATCC MYA-4618 / FGSC 9003)</name>
    <name type="common">Inky cap fungus</name>
    <name type="synonym">Hormographiella aspergillata</name>
    <dbReference type="NCBI Taxonomy" id="240176"/>
    <lineage>
        <taxon>Eukaryota</taxon>
        <taxon>Fungi</taxon>
        <taxon>Dikarya</taxon>
        <taxon>Basidiomycota</taxon>
        <taxon>Agaricomycotina</taxon>
        <taxon>Agaricomycetes</taxon>
        <taxon>Agaricomycetidae</taxon>
        <taxon>Agaricales</taxon>
        <taxon>Agaricineae</taxon>
        <taxon>Psathyrellaceae</taxon>
        <taxon>Coprinopsis</taxon>
    </lineage>
</organism>
<sequence length="246" mass="27659">MDSDQDSTPPGFALVDEQIIAHPAVDAAFQLEGDYGRWDRWTLEHPHGHVYPPCGHPHCANGCAGPIDGGMWCHNCFLDHSIGFEKCQLVDQYLAEELCREQILTPRNAADFVAKYRAMKSDIMVGETPSSSLASLDGRVCHALDRAHDLLATAQQALRHNLLTTGATRCASKLAELEETLALIRMENVRISNLSLRIRKRWLYISDVVDRSITILDDDRADPVKALHDGRDLLKRCHYMRLLFES</sequence>
<comment type="caution">
    <text evidence="1">The sequence shown here is derived from an EMBL/GenBank/DDBJ whole genome shotgun (WGS) entry which is preliminary data.</text>
</comment>
<dbReference type="VEuPathDB" id="FungiDB:CC1G_14016"/>
<evidence type="ECO:0000313" key="2">
    <source>
        <dbReference type="Proteomes" id="UP000001861"/>
    </source>
</evidence>
<keyword evidence="2" id="KW-1185">Reference proteome</keyword>
<dbReference type="InParanoid" id="D6RL06"/>
<dbReference type="Proteomes" id="UP000001861">
    <property type="component" value="Unassembled WGS sequence"/>
</dbReference>
<evidence type="ECO:0000313" key="1">
    <source>
        <dbReference type="EMBL" id="EFI28484.1"/>
    </source>
</evidence>
<gene>
    <name evidence="1" type="ORF">CC1G_14016</name>
</gene>
<dbReference type="GeneID" id="9379240"/>
<protein>
    <submittedName>
        <fullName evidence="1">Uncharacterized protein</fullName>
    </submittedName>
</protein>